<dbReference type="InterPro" id="IPR032466">
    <property type="entry name" value="Metal_Hydrolase"/>
</dbReference>
<dbReference type="InterPro" id="IPR011059">
    <property type="entry name" value="Metal-dep_hydrolase_composite"/>
</dbReference>
<gene>
    <name evidence="2" type="ORF">MUB46_09425</name>
</gene>
<proteinExistence type="predicted"/>
<dbReference type="Gene3D" id="2.30.40.10">
    <property type="entry name" value="Urease, subunit C, domain 1"/>
    <property type="match status" value="1"/>
</dbReference>
<dbReference type="SUPFAM" id="SSF51556">
    <property type="entry name" value="Metallo-dependent hydrolases"/>
    <property type="match status" value="1"/>
</dbReference>
<dbReference type="InterPro" id="IPR033932">
    <property type="entry name" value="YtcJ-like"/>
</dbReference>
<dbReference type="GO" id="GO:0016810">
    <property type="term" value="F:hydrolase activity, acting on carbon-nitrogen (but not peptide) bonds"/>
    <property type="evidence" value="ECO:0007669"/>
    <property type="project" value="InterPro"/>
</dbReference>
<name>A0AAW5QYT9_9HYPH</name>
<dbReference type="EMBL" id="JALIDZ010000004">
    <property type="protein sequence ID" value="MCT8972074.1"/>
    <property type="molecule type" value="Genomic_DNA"/>
</dbReference>
<dbReference type="Gene3D" id="3.20.20.140">
    <property type="entry name" value="Metal-dependent hydrolases"/>
    <property type="match status" value="1"/>
</dbReference>
<protein>
    <submittedName>
        <fullName evidence="2">Amidohydrolase</fullName>
    </submittedName>
</protein>
<dbReference type="PANTHER" id="PTHR22642">
    <property type="entry name" value="IMIDAZOLONEPROPIONASE"/>
    <property type="match status" value="1"/>
</dbReference>
<feature type="domain" description="Amidohydrolase 3" evidence="1">
    <location>
        <begin position="77"/>
        <end position="567"/>
    </location>
</feature>
<dbReference type="CDD" id="cd01300">
    <property type="entry name" value="YtcJ_like"/>
    <property type="match status" value="1"/>
</dbReference>
<evidence type="ECO:0000259" key="1">
    <source>
        <dbReference type="Pfam" id="PF07969"/>
    </source>
</evidence>
<dbReference type="InterPro" id="IPR013108">
    <property type="entry name" value="Amidohydro_3"/>
</dbReference>
<evidence type="ECO:0000313" key="2">
    <source>
        <dbReference type="EMBL" id="MCT8972074.1"/>
    </source>
</evidence>
<organism evidence="2 3">
    <name type="scientific">Microbaculum marinisediminis</name>
    <dbReference type="NCBI Taxonomy" id="2931392"/>
    <lineage>
        <taxon>Bacteria</taxon>
        <taxon>Pseudomonadati</taxon>
        <taxon>Pseudomonadota</taxon>
        <taxon>Alphaproteobacteria</taxon>
        <taxon>Hyphomicrobiales</taxon>
        <taxon>Tepidamorphaceae</taxon>
        <taxon>Microbaculum</taxon>
    </lineage>
</organism>
<evidence type="ECO:0000313" key="3">
    <source>
        <dbReference type="Proteomes" id="UP001320898"/>
    </source>
</evidence>
<dbReference type="SUPFAM" id="SSF51338">
    <property type="entry name" value="Composite domain of metallo-dependent hydrolases"/>
    <property type="match status" value="1"/>
</dbReference>
<keyword evidence="3" id="KW-1185">Reference proteome</keyword>
<dbReference type="Proteomes" id="UP001320898">
    <property type="component" value="Unassembled WGS sequence"/>
</dbReference>
<dbReference type="Gene3D" id="3.10.310.70">
    <property type="match status" value="1"/>
</dbReference>
<sequence>MTTRRRLLFGILYATTFGLFPGSLLAQETADKIFLGGPILTMNDAQARAEAVAVKDGRILAVGAEADVLSHKGADTETVDLGGKTMLPGFVDAHGHVFAIGIQALSANLLAPPDGKVTDIPSLQATLNDWAEANPERVKAIGAIVGFGYDDSQLAEQRHPTREDLDAVSTDVPVYIIHQSGHIGVANSKALEAVGFNADTKEMPGGVIRREADGEPDGVLEETPHFFALTKLLGNVDAKGSAHIFKEGTKLITSYGYTTAQEGRSMPGQVKLMEAVADRGELDIDVVSYPDVLVARDLIAEKASREYKNRFRVAGAKLTIDGSPQGFTAWRDRPYYDPPAHYRADYAGYAAVKPDETFDAIDWAFKNDIQILTHSNGEAATDQLLAAIKTAEEKYGPADRRPVLIHGQFLREDQIDTVKDLDIFPSLFPMHTFYWGDWHRDRTVGPELADNISPTGSVRRRGMIFSSHHDAPVAFPDSMRILDATVTRRSRSGDIIGPDQRVDVVTALKAMTIWPAYQHFEEGRKGSIEVGKLADFVVLSDDPTAIDPETLDTLTVQETIKEGRTVYTRPQ</sequence>
<accession>A0AAW5QYT9</accession>
<dbReference type="PANTHER" id="PTHR22642:SF2">
    <property type="entry name" value="PROTEIN LONG AFTER FAR-RED 3"/>
    <property type="match status" value="1"/>
</dbReference>
<comment type="caution">
    <text evidence="2">The sequence shown here is derived from an EMBL/GenBank/DDBJ whole genome shotgun (WGS) entry which is preliminary data.</text>
</comment>
<dbReference type="AlphaFoldDB" id="A0AAW5QYT9"/>
<reference evidence="2 3" key="1">
    <citation type="submission" date="2022-04" db="EMBL/GenBank/DDBJ databases">
        <authorList>
            <person name="Ye Y.-Q."/>
            <person name="Du Z.-J."/>
        </authorList>
    </citation>
    <scope>NUCLEOTIDE SEQUENCE [LARGE SCALE GENOMIC DNA]</scope>
    <source>
        <strain evidence="2 3">A6E488</strain>
    </source>
</reference>
<dbReference type="Pfam" id="PF07969">
    <property type="entry name" value="Amidohydro_3"/>
    <property type="match status" value="1"/>
</dbReference>
<dbReference type="RefSeq" id="WP_261615651.1">
    <property type="nucleotide sequence ID" value="NZ_JALIDZ010000004.1"/>
</dbReference>